<dbReference type="Proteomes" id="UP000026962">
    <property type="component" value="Chromosome 10"/>
</dbReference>
<dbReference type="EnsemblPlants" id="OPUNC10G09280.1">
    <property type="protein sequence ID" value="OPUNC10G09280.1"/>
    <property type="gene ID" value="OPUNC10G09280"/>
</dbReference>
<name>A0A0E0M7W4_ORYPU</name>
<dbReference type="Gramene" id="OPUNC10G09280.1">
    <property type="protein sequence ID" value="OPUNC10G09280.1"/>
    <property type="gene ID" value="OPUNC10G09280"/>
</dbReference>
<dbReference type="PANTHER" id="PTHR35986:SF1">
    <property type="entry name" value="OS10G0430800 PROTEIN"/>
    <property type="match status" value="1"/>
</dbReference>
<reference evidence="1" key="2">
    <citation type="submission" date="2018-05" db="EMBL/GenBank/DDBJ databases">
        <title>OpunRS2 (Oryza punctata Reference Sequence Version 2).</title>
        <authorList>
            <person name="Zhang J."/>
            <person name="Kudrna D."/>
            <person name="Lee S."/>
            <person name="Talag J."/>
            <person name="Welchert J."/>
            <person name="Wing R.A."/>
        </authorList>
    </citation>
    <scope>NUCLEOTIDE SEQUENCE [LARGE SCALE GENOMIC DNA]</scope>
</reference>
<dbReference type="eggNOG" id="ENOG502RY7D">
    <property type="taxonomic scope" value="Eukaryota"/>
</dbReference>
<dbReference type="HOGENOM" id="CLU_608880_0_0_1"/>
<dbReference type="PANTHER" id="PTHR35986">
    <property type="entry name" value="EXPRESSED PROTEIN"/>
    <property type="match status" value="1"/>
</dbReference>
<proteinExistence type="predicted"/>
<sequence>MASHDEGTQLRVSPVILDLEESLRAKEEVTIRVCKMTASAFKALATAAFGASSYYALGLGPKLGEPPILRFPRIGISAGKFYITLVLDQETLPGRIFNEYSDEKTLVEAVKENFFAEHLFSDQYQDRPLFRWHLRYTYVDSAFMERVKEIEVKNSNDGSGSISGHRTTNTRSFGDLMEDSLACILGSPDSNIQSNKSAEHTSTVKRREETPVILELEESLRAKGDITQDEEIRILTCKLTAIVCKAVATAVSFIGGYHVLGSGPKLLGDPPFPRIPRICMAAGSAWIVGKFAYYTTLQATPNFILKDGEERMKMELANIILNKHSDERTLVKAVKKHFFAEHLFSDQYQDRPLFRWHLRHTYVDSAFMERVKEIEVKNSNDGSGSISGHRTTNTRSFGDLMEDPLACILGSPDGDIENNKSAENTGRCELTEKVAGIIVDTVTKFLYYDL</sequence>
<keyword evidence="2" id="KW-1185">Reference proteome</keyword>
<organism evidence="1">
    <name type="scientific">Oryza punctata</name>
    <name type="common">Red rice</name>
    <dbReference type="NCBI Taxonomy" id="4537"/>
    <lineage>
        <taxon>Eukaryota</taxon>
        <taxon>Viridiplantae</taxon>
        <taxon>Streptophyta</taxon>
        <taxon>Embryophyta</taxon>
        <taxon>Tracheophyta</taxon>
        <taxon>Spermatophyta</taxon>
        <taxon>Magnoliopsida</taxon>
        <taxon>Liliopsida</taxon>
        <taxon>Poales</taxon>
        <taxon>Poaceae</taxon>
        <taxon>BOP clade</taxon>
        <taxon>Oryzoideae</taxon>
        <taxon>Oryzeae</taxon>
        <taxon>Oryzinae</taxon>
        <taxon>Oryza</taxon>
    </lineage>
</organism>
<evidence type="ECO:0000313" key="1">
    <source>
        <dbReference type="EnsemblPlants" id="OPUNC10G09280.1"/>
    </source>
</evidence>
<dbReference type="AlphaFoldDB" id="A0A0E0M7W4"/>
<accession>A0A0E0M7W4</accession>
<evidence type="ECO:0000313" key="2">
    <source>
        <dbReference type="Proteomes" id="UP000026962"/>
    </source>
</evidence>
<protein>
    <submittedName>
        <fullName evidence="1">Uncharacterized protein</fullName>
    </submittedName>
</protein>
<reference evidence="1" key="1">
    <citation type="submission" date="2015-04" db="UniProtKB">
        <authorList>
            <consortium name="EnsemblPlants"/>
        </authorList>
    </citation>
    <scope>IDENTIFICATION</scope>
</reference>